<dbReference type="Pfam" id="PF03754">
    <property type="entry name" value="At2g31720-like"/>
    <property type="match status" value="1"/>
</dbReference>
<dbReference type="InterPro" id="IPR005508">
    <property type="entry name" value="At2g31720-like"/>
</dbReference>
<evidence type="ECO:0000256" key="4">
    <source>
        <dbReference type="ARBA" id="ARBA00023163"/>
    </source>
</evidence>
<accession>A0ABP0XY37</accession>
<dbReference type="SUPFAM" id="SSF101936">
    <property type="entry name" value="DNA-binding pseudobarrel domain"/>
    <property type="match status" value="1"/>
</dbReference>
<dbReference type="PANTHER" id="PTHR31541:SF60">
    <property type="entry name" value="TF-B3 DOMAIN-CONTAINING PROTEIN"/>
    <property type="match status" value="1"/>
</dbReference>
<evidence type="ECO:0008006" key="8">
    <source>
        <dbReference type="Google" id="ProtNLM"/>
    </source>
</evidence>
<evidence type="ECO:0000313" key="7">
    <source>
        <dbReference type="Proteomes" id="UP001642487"/>
    </source>
</evidence>
<proteinExistence type="predicted"/>
<gene>
    <name evidence="6" type="ORF">CITCOLO1_LOCUS4353</name>
</gene>
<keyword evidence="2" id="KW-0805">Transcription regulation</keyword>
<keyword evidence="3" id="KW-0238">DNA-binding</keyword>
<keyword evidence="4" id="KW-0804">Transcription</keyword>
<dbReference type="Gene3D" id="2.40.330.10">
    <property type="entry name" value="DNA-binding pseudobarrel domain"/>
    <property type="match status" value="1"/>
</dbReference>
<evidence type="ECO:0000256" key="3">
    <source>
        <dbReference type="ARBA" id="ARBA00023125"/>
    </source>
</evidence>
<evidence type="ECO:0000256" key="2">
    <source>
        <dbReference type="ARBA" id="ARBA00023015"/>
    </source>
</evidence>
<evidence type="ECO:0000313" key="6">
    <source>
        <dbReference type="EMBL" id="CAK9312657.1"/>
    </source>
</evidence>
<organism evidence="6 7">
    <name type="scientific">Citrullus colocynthis</name>
    <name type="common">colocynth</name>
    <dbReference type="NCBI Taxonomy" id="252529"/>
    <lineage>
        <taxon>Eukaryota</taxon>
        <taxon>Viridiplantae</taxon>
        <taxon>Streptophyta</taxon>
        <taxon>Embryophyta</taxon>
        <taxon>Tracheophyta</taxon>
        <taxon>Spermatophyta</taxon>
        <taxon>Magnoliopsida</taxon>
        <taxon>eudicotyledons</taxon>
        <taxon>Gunneridae</taxon>
        <taxon>Pentapetalae</taxon>
        <taxon>rosids</taxon>
        <taxon>fabids</taxon>
        <taxon>Cucurbitales</taxon>
        <taxon>Cucurbitaceae</taxon>
        <taxon>Benincaseae</taxon>
        <taxon>Citrullus</taxon>
    </lineage>
</organism>
<dbReference type="EMBL" id="OZ021745">
    <property type="protein sequence ID" value="CAK9312657.1"/>
    <property type="molecule type" value="Genomic_DNA"/>
</dbReference>
<keyword evidence="5" id="KW-0539">Nucleus</keyword>
<evidence type="ECO:0000256" key="1">
    <source>
        <dbReference type="ARBA" id="ARBA00004123"/>
    </source>
</evidence>
<dbReference type="InterPro" id="IPR015300">
    <property type="entry name" value="DNA-bd_pseudobarrel_sf"/>
</dbReference>
<keyword evidence="7" id="KW-1185">Reference proteome</keyword>
<evidence type="ECO:0000256" key="5">
    <source>
        <dbReference type="ARBA" id="ARBA00023242"/>
    </source>
</evidence>
<sequence length="183" mass="21527">MAFGRKRRKRKNEAVDDKPKKEIRREVVFSTTIEMPSSLRDRIVQIGGYDIHIVIQKRLQDIDVDEDHNQFSIPIEKLESNFATKFEEQKNKGNEMEVLIIDSCLRESVICLKKFKIARYEFYCLTSEWNYVVQNNSLESGDFIQLWSFRKNRIDSANETGISHHLCFALVKLDISEGIFKFV</sequence>
<dbReference type="PANTHER" id="PTHR31541">
    <property type="entry name" value="B3 DOMAIN PLANT PROTEIN-RELATED"/>
    <property type="match status" value="1"/>
</dbReference>
<comment type="subcellular location">
    <subcellularLocation>
        <location evidence="1">Nucleus</location>
    </subcellularLocation>
</comment>
<name>A0ABP0XY37_9ROSI</name>
<reference evidence="6 7" key="1">
    <citation type="submission" date="2024-03" db="EMBL/GenBank/DDBJ databases">
        <authorList>
            <person name="Gkanogiannis A."/>
            <person name="Becerra Lopez-Lavalle L."/>
        </authorList>
    </citation>
    <scope>NUCLEOTIDE SEQUENCE [LARGE SCALE GENOMIC DNA]</scope>
</reference>
<protein>
    <recommendedName>
        <fullName evidence="8">TF-B3 domain-containing protein</fullName>
    </recommendedName>
</protein>
<dbReference type="Proteomes" id="UP001642487">
    <property type="component" value="Chromosome 11"/>
</dbReference>